<dbReference type="SUPFAM" id="SSF53335">
    <property type="entry name" value="S-adenosyl-L-methionine-dependent methyltransferases"/>
    <property type="match status" value="1"/>
</dbReference>
<evidence type="ECO:0000313" key="6">
    <source>
        <dbReference type="Proteomes" id="UP001497516"/>
    </source>
</evidence>
<name>A0AAV2CIF6_9ROSI</name>
<dbReference type="PANTHER" id="PTHR31009">
    <property type="entry name" value="S-ADENOSYL-L-METHIONINE:CARBOXYL METHYLTRANSFERASE FAMILY PROTEIN"/>
    <property type="match status" value="1"/>
</dbReference>
<dbReference type="Proteomes" id="UP001497516">
    <property type="component" value="Chromosome 1"/>
</dbReference>
<evidence type="ECO:0000256" key="1">
    <source>
        <dbReference type="ARBA" id="ARBA00022603"/>
    </source>
</evidence>
<dbReference type="GO" id="GO:0046872">
    <property type="term" value="F:metal ion binding"/>
    <property type="evidence" value="ECO:0007669"/>
    <property type="project" value="UniProtKB-KW"/>
</dbReference>
<dbReference type="AlphaFoldDB" id="A0AAV2CIF6"/>
<gene>
    <name evidence="5" type="ORF">LTRI10_LOCUS3548</name>
</gene>
<keyword evidence="1" id="KW-0489">Methyltransferase</keyword>
<reference evidence="5 6" key="1">
    <citation type="submission" date="2024-04" db="EMBL/GenBank/DDBJ databases">
        <authorList>
            <person name="Fracassetti M."/>
        </authorList>
    </citation>
    <scope>NUCLEOTIDE SEQUENCE [LARGE SCALE GENOMIC DNA]</scope>
</reference>
<dbReference type="EMBL" id="OZ034813">
    <property type="protein sequence ID" value="CAL1355814.1"/>
    <property type="molecule type" value="Genomic_DNA"/>
</dbReference>
<evidence type="ECO:0000256" key="3">
    <source>
        <dbReference type="ARBA" id="ARBA00022723"/>
    </source>
</evidence>
<dbReference type="GO" id="GO:0032259">
    <property type="term" value="P:methylation"/>
    <property type="evidence" value="ECO:0007669"/>
    <property type="project" value="UniProtKB-KW"/>
</dbReference>
<keyword evidence="3" id="KW-0479">Metal-binding</keyword>
<evidence type="ECO:0000313" key="5">
    <source>
        <dbReference type="EMBL" id="CAL1355814.1"/>
    </source>
</evidence>
<evidence type="ECO:0000256" key="2">
    <source>
        <dbReference type="ARBA" id="ARBA00022679"/>
    </source>
</evidence>
<accession>A0AAV2CIF6</accession>
<evidence type="ECO:0000256" key="4">
    <source>
        <dbReference type="ARBA" id="ARBA00022842"/>
    </source>
</evidence>
<dbReference type="InterPro" id="IPR042086">
    <property type="entry name" value="MeTrfase_capping"/>
</dbReference>
<proteinExistence type="predicted"/>
<sequence>MEVEKVLHMNQGNGETSYANNSTVQSKIISLAKPETEKALVGLLQRCLVDGTTVLERLGIVDMGCSSGPNAFRVVSEIIDVVFAECQKMDRPVPELGIYLNDLPCNDYNNVFVSLPEFYKRLKEEKGDQISCFVSATPGSFYGRLFPKKNLHFVHSSSSLHWLSQVPAGLTSCNTLNKGKLYLSKTSPRTVVEAYTRQFQDDFSTFLRSRADEMFPGGRAVLSFMGRTSNSDPTDDVGCYQWELLARALTSMAAEGLVDEEKIDSFNAPYYAPSGDEVRVEVEREGSFLVDRIEPLEIEWDGGRVLGVAAAETRGETVARTIRAVVESMVESHFGGGIGDELFRRYAVVVDEHLCGNKAVYVNLVVTLVRRD</sequence>
<keyword evidence="6" id="KW-1185">Reference proteome</keyword>
<dbReference type="InterPro" id="IPR005299">
    <property type="entry name" value="MeTrfase_7"/>
</dbReference>
<keyword evidence="4" id="KW-0460">Magnesium</keyword>
<dbReference type="Gene3D" id="1.10.1200.270">
    <property type="entry name" value="Methyltransferase, alpha-helical capping domain"/>
    <property type="match status" value="1"/>
</dbReference>
<dbReference type="GO" id="GO:0008168">
    <property type="term" value="F:methyltransferase activity"/>
    <property type="evidence" value="ECO:0007669"/>
    <property type="project" value="UniProtKB-KW"/>
</dbReference>
<protein>
    <recommendedName>
        <fullName evidence="7">Jasmonate O-methyltransferase</fullName>
    </recommendedName>
</protein>
<keyword evidence="2" id="KW-0808">Transferase</keyword>
<evidence type="ECO:0008006" key="7">
    <source>
        <dbReference type="Google" id="ProtNLM"/>
    </source>
</evidence>
<dbReference type="Gene3D" id="3.40.50.150">
    <property type="entry name" value="Vaccinia Virus protein VP39"/>
    <property type="match status" value="1"/>
</dbReference>
<organism evidence="5 6">
    <name type="scientific">Linum trigynum</name>
    <dbReference type="NCBI Taxonomy" id="586398"/>
    <lineage>
        <taxon>Eukaryota</taxon>
        <taxon>Viridiplantae</taxon>
        <taxon>Streptophyta</taxon>
        <taxon>Embryophyta</taxon>
        <taxon>Tracheophyta</taxon>
        <taxon>Spermatophyta</taxon>
        <taxon>Magnoliopsida</taxon>
        <taxon>eudicotyledons</taxon>
        <taxon>Gunneridae</taxon>
        <taxon>Pentapetalae</taxon>
        <taxon>rosids</taxon>
        <taxon>fabids</taxon>
        <taxon>Malpighiales</taxon>
        <taxon>Linaceae</taxon>
        <taxon>Linum</taxon>
    </lineage>
</organism>
<dbReference type="Pfam" id="PF03492">
    <property type="entry name" value="Methyltransf_7"/>
    <property type="match status" value="1"/>
</dbReference>
<dbReference type="InterPro" id="IPR029063">
    <property type="entry name" value="SAM-dependent_MTases_sf"/>
</dbReference>